<proteinExistence type="predicted"/>
<dbReference type="FunFam" id="2.130.10.10:FF:000045">
    <property type="entry name" value="DDB1- and CUL4-associated factor 6 isoform X2"/>
    <property type="match status" value="1"/>
</dbReference>
<feature type="non-terminal residue" evidence="4">
    <location>
        <position position="1"/>
    </location>
</feature>
<dbReference type="SUPFAM" id="SSF50978">
    <property type="entry name" value="WD40 repeat-like"/>
    <property type="match status" value="1"/>
</dbReference>
<dbReference type="InterPro" id="IPR015943">
    <property type="entry name" value="WD40/YVTN_repeat-like_dom_sf"/>
</dbReference>
<keyword evidence="1 3" id="KW-0853">WD repeat</keyword>
<evidence type="ECO:0000256" key="1">
    <source>
        <dbReference type="ARBA" id="ARBA00022574"/>
    </source>
</evidence>
<dbReference type="GO" id="GO:0080008">
    <property type="term" value="C:Cul4-RING E3 ubiquitin ligase complex"/>
    <property type="evidence" value="ECO:0007669"/>
    <property type="project" value="TreeGrafter"/>
</dbReference>
<comment type="caution">
    <text evidence="4">The sequence shown here is derived from an EMBL/GenBank/DDBJ whole genome shotgun (WGS) entry which is preliminary data.</text>
</comment>
<keyword evidence="5" id="KW-1185">Reference proteome</keyword>
<keyword evidence="2" id="KW-0677">Repeat</keyword>
<evidence type="ECO:0000313" key="5">
    <source>
        <dbReference type="Proteomes" id="UP000824782"/>
    </source>
</evidence>
<dbReference type="PANTHER" id="PTHR15574:SF39">
    <property type="entry name" value="DDB1- AND CUL4-ASSOCIATED FACTOR 6"/>
    <property type="match status" value="1"/>
</dbReference>
<evidence type="ECO:0000256" key="3">
    <source>
        <dbReference type="PROSITE-ProRule" id="PRU00221"/>
    </source>
</evidence>
<evidence type="ECO:0000313" key="4">
    <source>
        <dbReference type="EMBL" id="KAG8562814.1"/>
    </source>
</evidence>
<dbReference type="InterPro" id="IPR036322">
    <property type="entry name" value="WD40_repeat_dom_sf"/>
</dbReference>
<dbReference type="PANTHER" id="PTHR15574">
    <property type="entry name" value="WD REPEAT DOMAIN-CONTAINING FAMILY"/>
    <property type="match status" value="1"/>
</dbReference>
<protein>
    <recommendedName>
        <fullName evidence="6">DDB1 and CUL4 associated factor 6</fullName>
    </recommendedName>
</protein>
<dbReference type="InterPro" id="IPR001680">
    <property type="entry name" value="WD40_rpt"/>
</dbReference>
<dbReference type="GO" id="GO:0005737">
    <property type="term" value="C:cytoplasm"/>
    <property type="evidence" value="ECO:0007669"/>
    <property type="project" value="TreeGrafter"/>
</dbReference>
<evidence type="ECO:0008006" key="6">
    <source>
        <dbReference type="Google" id="ProtNLM"/>
    </source>
</evidence>
<dbReference type="InterPro" id="IPR045151">
    <property type="entry name" value="DCAF8"/>
</dbReference>
<dbReference type="AlphaFoldDB" id="A0AAV7AS30"/>
<dbReference type="EMBL" id="WNYA01000007">
    <property type="protein sequence ID" value="KAG8562814.1"/>
    <property type="molecule type" value="Genomic_DNA"/>
</dbReference>
<dbReference type="Proteomes" id="UP000824782">
    <property type="component" value="Unassembled WGS sequence"/>
</dbReference>
<dbReference type="PROSITE" id="PS50096">
    <property type="entry name" value="IQ"/>
    <property type="match status" value="1"/>
</dbReference>
<gene>
    <name evidence="4" type="ORF">GDO81_015825</name>
</gene>
<dbReference type="Pfam" id="PF00400">
    <property type="entry name" value="WD40"/>
    <property type="match status" value="1"/>
</dbReference>
<dbReference type="PROSITE" id="PS50082">
    <property type="entry name" value="WD_REPEATS_2"/>
    <property type="match status" value="1"/>
</dbReference>
<name>A0AAV7AS30_ENGPU</name>
<accession>A0AAV7AS30</accession>
<dbReference type="SMART" id="SM00320">
    <property type="entry name" value="WD40"/>
    <property type="match status" value="2"/>
</dbReference>
<feature type="repeat" description="WD" evidence="3">
    <location>
        <begin position="82"/>
        <end position="114"/>
    </location>
</feature>
<organism evidence="4 5">
    <name type="scientific">Engystomops pustulosus</name>
    <name type="common">Tungara frog</name>
    <name type="synonym">Physalaemus pustulosus</name>
    <dbReference type="NCBI Taxonomy" id="76066"/>
    <lineage>
        <taxon>Eukaryota</taxon>
        <taxon>Metazoa</taxon>
        <taxon>Chordata</taxon>
        <taxon>Craniata</taxon>
        <taxon>Vertebrata</taxon>
        <taxon>Euteleostomi</taxon>
        <taxon>Amphibia</taxon>
        <taxon>Batrachia</taxon>
        <taxon>Anura</taxon>
        <taxon>Neobatrachia</taxon>
        <taxon>Hyloidea</taxon>
        <taxon>Leptodactylidae</taxon>
        <taxon>Leiuperinae</taxon>
        <taxon>Engystomops</taxon>
    </lineage>
</organism>
<dbReference type="GO" id="GO:0045944">
    <property type="term" value="P:positive regulation of transcription by RNA polymerase II"/>
    <property type="evidence" value="ECO:0007669"/>
    <property type="project" value="TreeGrafter"/>
</dbReference>
<reference evidence="4" key="1">
    <citation type="thesis" date="2020" institute="ProQuest LLC" country="789 East Eisenhower Parkway, Ann Arbor, MI, USA">
        <title>Comparative Genomics and Chromosome Evolution.</title>
        <authorList>
            <person name="Mudd A.B."/>
        </authorList>
    </citation>
    <scope>NUCLEOTIDE SEQUENCE</scope>
    <source>
        <strain evidence="4">237g6f4</strain>
        <tissue evidence="4">Blood</tissue>
    </source>
</reference>
<sequence>RRSAAARIQELFRRRKERKELEELDMQNVRQPPLKLVYKGHRNSRTMIKESSFWGKNFVISGSDCGHIFIWDRHTTEILMLLEADNHVVNCLQPHPYDPILASSGIDYNIKIWSPLEQDKSFNWTLAEELQCSF</sequence>
<evidence type="ECO:0000256" key="2">
    <source>
        <dbReference type="ARBA" id="ARBA00022737"/>
    </source>
</evidence>
<dbReference type="Gene3D" id="2.130.10.10">
    <property type="entry name" value="YVTN repeat-like/Quinoprotein amine dehydrogenase"/>
    <property type="match status" value="1"/>
</dbReference>